<name>A0A343A4U0_9CUCU</name>
<sequence>MPQMSPLQWTSMYTFFTIMFIMIIVISYYMYSNMPMCQKSSKNKTMINWKW</sequence>
<keyword evidence="1" id="KW-1133">Transmembrane helix</keyword>
<dbReference type="EMBL" id="KX035199">
    <property type="protein sequence ID" value="AOY39568.1"/>
    <property type="molecule type" value="Genomic_DNA"/>
</dbReference>
<proteinExistence type="predicted"/>
<keyword evidence="1" id="KW-0472">Membrane</keyword>
<feature type="transmembrane region" description="Helical" evidence="1">
    <location>
        <begin position="12"/>
        <end position="31"/>
    </location>
</feature>
<protein>
    <submittedName>
        <fullName evidence="2">ATP synthase F0 subunit 8</fullName>
    </submittedName>
</protein>
<keyword evidence="1" id="KW-0812">Transmembrane</keyword>
<evidence type="ECO:0000256" key="1">
    <source>
        <dbReference type="SAM" id="Phobius"/>
    </source>
</evidence>
<gene>
    <name evidence="2" type="primary">atp8</name>
</gene>
<geneLocation type="mitochondrion" evidence="2"/>
<accession>A0A343A4U0</accession>
<dbReference type="AlphaFoldDB" id="A0A343A4U0"/>
<evidence type="ECO:0000313" key="2">
    <source>
        <dbReference type="EMBL" id="AOY39568.1"/>
    </source>
</evidence>
<keyword evidence="2" id="KW-0496">Mitochondrion</keyword>
<reference evidence="2" key="1">
    <citation type="submission" date="2016-04" db="EMBL/GenBank/DDBJ databases">
        <title>Mitochondria of Scolytid beetles.</title>
        <authorList>
            <person name="Miller K."/>
            <person name="Linard B."/>
            <person name="Vogler A.P."/>
        </authorList>
    </citation>
    <scope>NUCLEOTIDE SEQUENCE</scope>
</reference>
<organism evidence="2">
    <name type="scientific">Scolytinae sp. BMNH 1043133</name>
    <dbReference type="NCBI Taxonomy" id="1903798"/>
    <lineage>
        <taxon>Eukaryota</taxon>
        <taxon>Metazoa</taxon>
        <taxon>Ecdysozoa</taxon>
        <taxon>Arthropoda</taxon>
        <taxon>Hexapoda</taxon>
        <taxon>Insecta</taxon>
        <taxon>Pterygota</taxon>
        <taxon>Neoptera</taxon>
        <taxon>Endopterygota</taxon>
        <taxon>Coleoptera</taxon>
        <taxon>Polyphaga</taxon>
        <taxon>Cucujiformia</taxon>
        <taxon>Curculionidae</taxon>
        <taxon>Scolytinae</taxon>
    </lineage>
</organism>